<dbReference type="SUPFAM" id="SSF46894">
    <property type="entry name" value="C-terminal effector domain of the bipartite response regulators"/>
    <property type="match status" value="1"/>
</dbReference>
<dbReference type="InterPro" id="IPR036388">
    <property type="entry name" value="WH-like_DNA-bd_sf"/>
</dbReference>
<keyword evidence="5" id="KW-1185">Reference proteome</keyword>
<dbReference type="InterPro" id="IPR011990">
    <property type="entry name" value="TPR-like_helical_dom_sf"/>
</dbReference>
<evidence type="ECO:0000256" key="1">
    <source>
        <dbReference type="PROSITE-ProRule" id="PRU00339"/>
    </source>
</evidence>
<feature type="repeat" description="TPR" evidence="1">
    <location>
        <begin position="240"/>
        <end position="273"/>
    </location>
</feature>
<evidence type="ECO:0000313" key="5">
    <source>
        <dbReference type="Proteomes" id="UP001464555"/>
    </source>
</evidence>
<evidence type="ECO:0008006" key="6">
    <source>
        <dbReference type="Google" id="ProtNLM"/>
    </source>
</evidence>
<feature type="signal peptide" evidence="3">
    <location>
        <begin position="1"/>
        <end position="20"/>
    </location>
</feature>
<gene>
    <name evidence="4" type="ORF">AAEO56_02090</name>
</gene>
<name>A0ABU9HTJ9_9FLAO</name>
<evidence type="ECO:0000256" key="3">
    <source>
        <dbReference type="SAM" id="SignalP"/>
    </source>
</evidence>
<dbReference type="InterPro" id="IPR019734">
    <property type="entry name" value="TPR_rpt"/>
</dbReference>
<reference evidence="4 5" key="1">
    <citation type="submission" date="2024-04" db="EMBL/GenBank/DDBJ databases">
        <title>Flavobacterium sp. DGU11 16S ribosomal RNA gene Genome sequencing and assembly.</title>
        <authorList>
            <person name="Park S."/>
        </authorList>
    </citation>
    <scope>NUCLEOTIDE SEQUENCE [LARGE SCALE GENOMIC DNA]</scope>
    <source>
        <strain evidence="4 5">DGU11</strain>
    </source>
</reference>
<proteinExistence type="predicted"/>
<comment type="caution">
    <text evidence="4">The sequence shown here is derived from an EMBL/GenBank/DDBJ whole genome shotgun (WGS) entry which is preliminary data.</text>
</comment>
<protein>
    <recommendedName>
        <fullName evidence="6">HTH luxR-type domain-containing protein</fullName>
    </recommendedName>
</protein>
<accession>A0ABU9HTJ9</accession>
<keyword evidence="2" id="KW-0472">Membrane</keyword>
<dbReference type="InterPro" id="IPR016032">
    <property type="entry name" value="Sig_transdc_resp-reg_C-effctor"/>
</dbReference>
<keyword evidence="1" id="KW-0802">TPR repeat</keyword>
<evidence type="ECO:0000256" key="2">
    <source>
        <dbReference type="SAM" id="Phobius"/>
    </source>
</evidence>
<keyword evidence="2" id="KW-1133">Transmembrane helix</keyword>
<keyword evidence="3" id="KW-0732">Signal</keyword>
<sequence length="483" mass="56333">MNRTLAIFIFIFFSTIFAFAQEGNAAKIKILQDKITEIQKLSTKNPDKAFSQIDGLMQEVKKEGYREGELTLLVIKCWYFTNKDLKKAITATQELQVKAEEYESTYYRGIVHEYFSVIYARSELPDKALEESEAAIKLLDQVSDKSKRHDVVMHKVNVYTIANEAYTAKKKYREAVQVLLKANKEIESLEDSERKQFILKANYTNIAGGYIGFDIDSAEYYVNRSVLLGNGDGRSDIIQFNNHLHLGYIYKKRKDYGQAIMNYKKAESQLPYINSTLENINLIYGDLAEIYKSMDSLEQANQYLQKLQHSLLQQEQNKNKSLHKIIDDELLKEKNYSLYIVIGSVVIIILMLVFLVHLQRKNRLLRLQEKASEQYLKEHPEVKTVDETTLSRLMEMVKNNDAVFMTAFHTHFPTFLEKLRAIHPAIVPSEIEFCALLKLNLSTKDIARYKNIEPKSVQNKKYRIRKKLNIPDDVDIYFWFNKF</sequence>
<evidence type="ECO:0000313" key="4">
    <source>
        <dbReference type="EMBL" id="MEL1243038.1"/>
    </source>
</evidence>
<dbReference type="Gene3D" id="1.10.10.10">
    <property type="entry name" value="Winged helix-like DNA-binding domain superfamily/Winged helix DNA-binding domain"/>
    <property type="match status" value="1"/>
</dbReference>
<keyword evidence="2" id="KW-0812">Transmembrane</keyword>
<feature type="transmembrane region" description="Helical" evidence="2">
    <location>
        <begin position="336"/>
        <end position="358"/>
    </location>
</feature>
<dbReference type="RefSeq" id="WP_341695356.1">
    <property type="nucleotide sequence ID" value="NZ_JBBYHR010000001.1"/>
</dbReference>
<feature type="chain" id="PRO_5045058923" description="HTH luxR-type domain-containing protein" evidence="3">
    <location>
        <begin position="21"/>
        <end position="483"/>
    </location>
</feature>
<organism evidence="4 5">
    <name type="scientific">Flavobacterium arundinis</name>
    <dbReference type="NCBI Taxonomy" id="3139143"/>
    <lineage>
        <taxon>Bacteria</taxon>
        <taxon>Pseudomonadati</taxon>
        <taxon>Bacteroidota</taxon>
        <taxon>Flavobacteriia</taxon>
        <taxon>Flavobacteriales</taxon>
        <taxon>Flavobacteriaceae</taxon>
        <taxon>Flavobacterium</taxon>
    </lineage>
</organism>
<dbReference type="PROSITE" id="PS50005">
    <property type="entry name" value="TPR"/>
    <property type="match status" value="1"/>
</dbReference>
<dbReference type="SUPFAM" id="SSF48452">
    <property type="entry name" value="TPR-like"/>
    <property type="match status" value="1"/>
</dbReference>
<dbReference type="Proteomes" id="UP001464555">
    <property type="component" value="Unassembled WGS sequence"/>
</dbReference>
<dbReference type="Gene3D" id="1.25.40.10">
    <property type="entry name" value="Tetratricopeptide repeat domain"/>
    <property type="match status" value="1"/>
</dbReference>
<dbReference type="EMBL" id="JBBYHR010000001">
    <property type="protein sequence ID" value="MEL1243038.1"/>
    <property type="molecule type" value="Genomic_DNA"/>
</dbReference>